<dbReference type="GO" id="GO:0006209">
    <property type="term" value="P:cytosine catabolic process"/>
    <property type="evidence" value="ECO:0007669"/>
    <property type="project" value="TreeGrafter"/>
</dbReference>
<dbReference type="GO" id="GO:0004131">
    <property type="term" value="F:cytosine deaminase activity"/>
    <property type="evidence" value="ECO:0007669"/>
    <property type="project" value="TreeGrafter"/>
</dbReference>
<dbReference type="Gene3D" id="2.30.40.10">
    <property type="entry name" value="Urease, subunit C, domain 1"/>
    <property type="match status" value="1"/>
</dbReference>
<evidence type="ECO:0000313" key="3">
    <source>
        <dbReference type="Proteomes" id="UP000619079"/>
    </source>
</evidence>
<dbReference type="InterPro" id="IPR032466">
    <property type="entry name" value="Metal_Hydrolase"/>
</dbReference>
<dbReference type="Pfam" id="PF07969">
    <property type="entry name" value="Amidohydro_3"/>
    <property type="match status" value="1"/>
</dbReference>
<reference evidence="2" key="1">
    <citation type="submission" date="2020-12" db="EMBL/GenBank/DDBJ databases">
        <title>Sedimentitalea sp. nov., isolated from sand in Incheon.</title>
        <authorList>
            <person name="Kim W."/>
        </authorList>
    </citation>
    <scope>NUCLEOTIDE SEQUENCE</scope>
    <source>
        <strain evidence="2">CAU 1593</strain>
    </source>
</reference>
<protein>
    <submittedName>
        <fullName evidence="2">Amidohydrolase family protein</fullName>
    </submittedName>
</protein>
<keyword evidence="3" id="KW-1185">Reference proteome</keyword>
<gene>
    <name evidence="2" type="ORF">JF290_12780</name>
</gene>
<evidence type="ECO:0000259" key="1">
    <source>
        <dbReference type="Pfam" id="PF07969"/>
    </source>
</evidence>
<dbReference type="SUPFAM" id="SSF51556">
    <property type="entry name" value="Metallo-dependent hydrolases"/>
    <property type="match status" value="1"/>
</dbReference>
<dbReference type="RefSeq" id="WP_199025282.1">
    <property type="nucleotide sequence ID" value="NZ_JAELVR010000008.1"/>
</dbReference>
<sequence>MQDDPGMVTTLAGLVIAGREGAWDMHVAGGRITGSRPSQQRGGGVVLPLAADIHTHLDKTFTAARMPCRASSLFQAIDMMAEDAARWTAEDLRTRAETALDRAWRQGTAVMRSHVDWSFAAPPKAWPVLTELAEEWRGRVELQLASLTRLDDLAVIGPEIAPHLRHSGGVLGAFIYRNDDLENHVRAVFDLAERHDLDLDFHVDEGLDPEACGIDVVIEETARRGLGGRVLCGHGCSLSVRDPGEVSRLLDRAAEAGIGLTVLPGANSYLQDAVPGRTPRLRGLAPLQEAHEAGVEVMLGSDNVRDGFFPYGDYDMVDVLRLAVLMGHLAPDDWLDAISARPAGWMGHGLALTVGGPADFILFDATDLHDVICRPRARRQVWRGGAILLEFKE</sequence>
<dbReference type="PANTHER" id="PTHR32027">
    <property type="entry name" value="CYTOSINE DEAMINASE"/>
    <property type="match status" value="1"/>
</dbReference>
<dbReference type="Proteomes" id="UP000619079">
    <property type="component" value="Unassembled WGS sequence"/>
</dbReference>
<dbReference type="InterPro" id="IPR052349">
    <property type="entry name" value="Metallo-hydrolase_Enzymes"/>
</dbReference>
<dbReference type="PANTHER" id="PTHR32027:SF0">
    <property type="entry name" value="CYTOSINE DEAMINASE"/>
    <property type="match status" value="1"/>
</dbReference>
<dbReference type="EMBL" id="JAELVR010000008">
    <property type="protein sequence ID" value="MBJ6372404.1"/>
    <property type="molecule type" value="Genomic_DNA"/>
</dbReference>
<dbReference type="AlphaFoldDB" id="A0A8J7JD92"/>
<organism evidence="2 3">
    <name type="scientific">Sedimentitalea arenosa</name>
    <dbReference type="NCBI Taxonomy" id="2798803"/>
    <lineage>
        <taxon>Bacteria</taxon>
        <taxon>Pseudomonadati</taxon>
        <taxon>Pseudomonadota</taxon>
        <taxon>Alphaproteobacteria</taxon>
        <taxon>Rhodobacterales</taxon>
        <taxon>Paracoccaceae</taxon>
        <taxon>Sedimentitalea</taxon>
    </lineage>
</organism>
<feature type="domain" description="Amidohydrolase 3" evidence="1">
    <location>
        <begin position="182"/>
        <end position="387"/>
    </location>
</feature>
<dbReference type="Gene3D" id="3.20.20.140">
    <property type="entry name" value="Metal-dependent hydrolases"/>
    <property type="match status" value="1"/>
</dbReference>
<name>A0A8J7JD92_9RHOB</name>
<proteinExistence type="predicted"/>
<dbReference type="InterPro" id="IPR013108">
    <property type="entry name" value="Amidohydro_3"/>
</dbReference>
<dbReference type="GO" id="GO:0035888">
    <property type="term" value="F:isoguanine deaminase activity"/>
    <property type="evidence" value="ECO:0007669"/>
    <property type="project" value="TreeGrafter"/>
</dbReference>
<evidence type="ECO:0000313" key="2">
    <source>
        <dbReference type="EMBL" id="MBJ6372404.1"/>
    </source>
</evidence>
<accession>A0A8J7JD92</accession>
<dbReference type="InterPro" id="IPR011059">
    <property type="entry name" value="Metal-dep_hydrolase_composite"/>
</dbReference>
<comment type="caution">
    <text evidence="2">The sequence shown here is derived from an EMBL/GenBank/DDBJ whole genome shotgun (WGS) entry which is preliminary data.</text>
</comment>